<comment type="caution">
    <text evidence="2">The sequence shown here is derived from an EMBL/GenBank/DDBJ whole genome shotgun (WGS) entry which is preliminary data.</text>
</comment>
<dbReference type="OrthoDB" id="3448135at2759"/>
<keyword evidence="3" id="KW-1185">Reference proteome</keyword>
<dbReference type="AlphaFoldDB" id="A0A9X0AA60"/>
<protein>
    <submittedName>
        <fullName evidence="2">Uncharacterized protein</fullName>
    </submittedName>
</protein>
<proteinExistence type="predicted"/>
<evidence type="ECO:0000313" key="3">
    <source>
        <dbReference type="Proteomes" id="UP001152300"/>
    </source>
</evidence>
<dbReference type="Proteomes" id="UP001152300">
    <property type="component" value="Unassembled WGS sequence"/>
</dbReference>
<keyword evidence="1" id="KW-0732">Signal</keyword>
<gene>
    <name evidence="2" type="ORF">OCU04_012052</name>
</gene>
<feature type="chain" id="PRO_5040836358" evidence="1">
    <location>
        <begin position="23"/>
        <end position="79"/>
    </location>
</feature>
<feature type="signal peptide" evidence="1">
    <location>
        <begin position="1"/>
        <end position="22"/>
    </location>
</feature>
<evidence type="ECO:0000256" key="1">
    <source>
        <dbReference type="SAM" id="SignalP"/>
    </source>
</evidence>
<reference evidence="2" key="1">
    <citation type="submission" date="2022-11" db="EMBL/GenBank/DDBJ databases">
        <title>Genome Resource of Sclerotinia nivalis Strain SnTB1, a Plant Pathogen Isolated from American Ginseng.</title>
        <authorList>
            <person name="Fan S."/>
        </authorList>
    </citation>
    <scope>NUCLEOTIDE SEQUENCE</scope>
    <source>
        <strain evidence="2">SnTB1</strain>
    </source>
</reference>
<accession>A0A9X0AA60</accession>
<sequence>MHLLQPRLAILLFFSLSTQVFASLAERKICIAKGEVCHVTGEPCCDGFKCALAHGGKANVGYCTESGLLLQDFYQQRLP</sequence>
<dbReference type="EMBL" id="JAPEIS010000015">
    <property type="protein sequence ID" value="KAJ8059075.1"/>
    <property type="molecule type" value="Genomic_DNA"/>
</dbReference>
<name>A0A9X0AA60_9HELO</name>
<evidence type="ECO:0000313" key="2">
    <source>
        <dbReference type="EMBL" id="KAJ8059075.1"/>
    </source>
</evidence>
<organism evidence="2 3">
    <name type="scientific">Sclerotinia nivalis</name>
    <dbReference type="NCBI Taxonomy" id="352851"/>
    <lineage>
        <taxon>Eukaryota</taxon>
        <taxon>Fungi</taxon>
        <taxon>Dikarya</taxon>
        <taxon>Ascomycota</taxon>
        <taxon>Pezizomycotina</taxon>
        <taxon>Leotiomycetes</taxon>
        <taxon>Helotiales</taxon>
        <taxon>Sclerotiniaceae</taxon>
        <taxon>Sclerotinia</taxon>
    </lineage>
</organism>